<gene>
    <name evidence="2" type="ORF">JKL49_18200</name>
</gene>
<feature type="region of interest" description="Disordered" evidence="1">
    <location>
        <begin position="129"/>
        <end position="151"/>
    </location>
</feature>
<proteinExistence type="predicted"/>
<dbReference type="AlphaFoldDB" id="A0A974P1A5"/>
<feature type="compositionally biased region" description="Low complexity" evidence="1">
    <location>
        <begin position="140"/>
        <end position="151"/>
    </location>
</feature>
<protein>
    <submittedName>
        <fullName evidence="2">Uncharacterized protein</fullName>
    </submittedName>
</protein>
<accession>A0A974P1A5</accession>
<name>A0A974P1A5_9CAUL</name>
<dbReference type="EMBL" id="CP068570">
    <property type="protein sequence ID" value="QQZ49092.1"/>
    <property type="molecule type" value="Genomic_DNA"/>
</dbReference>
<evidence type="ECO:0000313" key="2">
    <source>
        <dbReference type="EMBL" id="QQZ49092.1"/>
    </source>
</evidence>
<feature type="region of interest" description="Disordered" evidence="1">
    <location>
        <begin position="62"/>
        <end position="111"/>
    </location>
</feature>
<organism evidence="2">
    <name type="scientific">Phenylobacterium glaciei</name>
    <dbReference type="NCBI Taxonomy" id="2803784"/>
    <lineage>
        <taxon>Bacteria</taxon>
        <taxon>Pseudomonadati</taxon>
        <taxon>Pseudomonadota</taxon>
        <taxon>Alphaproteobacteria</taxon>
        <taxon>Caulobacterales</taxon>
        <taxon>Caulobacteraceae</taxon>
        <taxon>Phenylobacterium</taxon>
    </lineage>
</organism>
<sequence length="151" mass="15740">MVAPEDHPLSIANYSLHMKMVAYLTDHGRTAKAALHAGELSMAYAAPEALRDHIAQAVRVAAPGASATGSTCRWRPARGPGRRDGRQGDPGGGEPLLQRRHPGVSGKAHPMPGCASAACRSACPPTMRASCASTSPMNMRAPPTKARPTPT</sequence>
<evidence type="ECO:0000256" key="1">
    <source>
        <dbReference type="SAM" id="MobiDB-lite"/>
    </source>
</evidence>
<reference evidence="2" key="1">
    <citation type="submission" date="2021-01" db="EMBL/GenBank/DDBJ databases">
        <title>Genome sequence of Phenylobacterium sp. 20VBR1 isolated from a valley glaceir, Ny-Alesund, Svalbard.</title>
        <authorList>
            <person name="Thomas F.A."/>
            <person name="Krishnan K.P."/>
            <person name="Sinha R.K."/>
        </authorList>
    </citation>
    <scope>NUCLEOTIDE SEQUENCE</scope>
    <source>
        <strain evidence="2">20VBR1</strain>
    </source>
</reference>